<dbReference type="PANTHER" id="PTHR42695">
    <property type="entry name" value="GLUTAMINE AMIDOTRANSFERASE YLR126C-RELATED"/>
    <property type="match status" value="1"/>
</dbReference>
<dbReference type="InterPro" id="IPR017926">
    <property type="entry name" value="GATASE"/>
</dbReference>
<dbReference type="SUPFAM" id="SSF52317">
    <property type="entry name" value="Class I glutamine amidotransferase-like"/>
    <property type="match status" value="1"/>
</dbReference>
<dbReference type="PROSITE" id="PS51273">
    <property type="entry name" value="GATASE_TYPE_1"/>
    <property type="match status" value="1"/>
</dbReference>
<dbReference type="AlphaFoldDB" id="A0A8E2DIH9"/>
<dbReference type="CDD" id="cd01741">
    <property type="entry name" value="GATase1_1"/>
    <property type="match status" value="1"/>
</dbReference>
<dbReference type="InterPro" id="IPR029062">
    <property type="entry name" value="Class_I_gatase-like"/>
</dbReference>
<keyword evidence="3" id="KW-1185">Reference proteome</keyword>
<dbReference type="GO" id="GO:0016740">
    <property type="term" value="F:transferase activity"/>
    <property type="evidence" value="ECO:0007669"/>
    <property type="project" value="UniProtKB-KW"/>
</dbReference>
<dbReference type="InterPro" id="IPR044992">
    <property type="entry name" value="ChyE-like"/>
</dbReference>
<dbReference type="Pfam" id="PF00117">
    <property type="entry name" value="GATase"/>
    <property type="match status" value="1"/>
</dbReference>
<evidence type="ECO:0000313" key="3">
    <source>
        <dbReference type="Proteomes" id="UP000250043"/>
    </source>
</evidence>
<dbReference type="PANTHER" id="PTHR42695:SF5">
    <property type="entry name" value="GLUTAMINE AMIDOTRANSFERASE YLR126C-RELATED"/>
    <property type="match status" value="1"/>
</dbReference>
<dbReference type="Proteomes" id="UP000250043">
    <property type="component" value="Unassembled WGS sequence"/>
</dbReference>
<gene>
    <name evidence="2" type="ORF">OBBRIDRAFT_795652</name>
</gene>
<keyword evidence="2" id="KW-0808">Transferase</keyword>
<dbReference type="GO" id="GO:0005634">
    <property type="term" value="C:nucleus"/>
    <property type="evidence" value="ECO:0007669"/>
    <property type="project" value="TreeGrafter"/>
</dbReference>
<evidence type="ECO:0000313" key="2">
    <source>
        <dbReference type="EMBL" id="OCH88016.1"/>
    </source>
</evidence>
<keyword evidence="2" id="KW-0315">Glutamine amidotransferase</keyword>
<dbReference type="GO" id="GO:0005829">
    <property type="term" value="C:cytosol"/>
    <property type="evidence" value="ECO:0007669"/>
    <property type="project" value="TreeGrafter"/>
</dbReference>
<evidence type="ECO:0000259" key="1">
    <source>
        <dbReference type="Pfam" id="PF00117"/>
    </source>
</evidence>
<protein>
    <submittedName>
        <fullName evidence="2">Class I glutamine amidotransferase-like protein</fullName>
    </submittedName>
</protein>
<organism evidence="2 3">
    <name type="scientific">Obba rivulosa</name>
    <dbReference type="NCBI Taxonomy" id="1052685"/>
    <lineage>
        <taxon>Eukaryota</taxon>
        <taxon>Fungi</taxon>
        <taxon>Dikarya</taxon>
        <taxon>Basidiomycota</taxon>
        <taxon>Agaricomycotina</taxon>
        <taxon>Agaricomycetes</taxon>
        <taxon>Polyporales</taxon>
        <taxon>Gelatoporiaceae</taxon>
        <taxon>Obba</taxon>
    </lineage>
</organism>
<dbReference type="EMBL" id="KV722465">
    <property type="protein sequence ID" value="OCH88016.1"/>
    <property type="molecule type" value="Genomic_DNA"/>
</dbReference>
<accession>A0A8E2DIH9</accession>
<dbReference type="OrthoDB" id="92161at2759"/>
<sequence length="262" mass="28936">MSAPIRVALFLCDTPIPTVRATDGDYTDIFNALLRSSFPSNSATEFSLEPYEVREKMEYPDKVDDYRAIILTGSAASAYENLEWINKLIDYVAKVANEKSHIKLIGICFGHQIIARAMGKECVPNGGKWEVGPTEVALTDIGKQLFGVPTLNIQQMHRDHVPEVPSSYHLLGSTTVAPNQGMVEFYSGTDPSKASPKDVHVLTLQGHPEFTRRISEVIVDARASTGVLGKDVVEDFQRRADWRNDGVSVIGKMIWNVIGVDS</sequence>
<dbReference type="Gene3D" id="3.40.50.880">
    <property type="match status" value="1"/>
</dbReference>
<name>A0A8E2DIH9_9APHY</name>
<proteinExistence type="predicted"/>
<reference evidence="2 3" key="1">
    <citation type="submission" date="2016-07" db="EMBL/GenBank/DDBJ databases">
        <title>Draft genome of the white-rot fungus Obba rivulosa 3A-2.</title>
        <authorList>
            <consortium name="DOE Joint Genome Institute"/>
            <person name="Miettinen O."/>
            <person name="Riley R."/>
            <person name="Acob R."/>
            <person name="Barry K."/>
            <person name="Cullen D."/>
            <person name="De Vries R."/>
            <person name="Hainaut M."/>
            <person name="Hatakka A."/>
            <person name="Henrissat B."/>
            <person name="Hilden K."/>
            <person name="Kuo R."/>
            <person name="Labutti K."/>
            <person name="Lipzen A."/>
            <person name="Makela M.R."/>
            <person name="Sandor L."/>
            <person name="Spatafora J.W."/>
            <person name="Grigoriev I.V."/>
            <person name="Hibbett D.S."/>
        </authorList>
    </citation>
    <scope>NUCLEOTIDE SEQUENCE [LARGE SCALE GENOMIC DNA]</scope>
    <source>
        <strain evidence="2 3">3A-2</strain>
    </source>
</reference>
<feature type="domain" description="Glutamine amidotransferase" evidence="1">
    <location>
        <begin position="51"/>
        <end position="212"/>
    </location>
</feature>